<dbReference type="InterPro" id="IPR001254">
    <property type="entry name" value="Trypsin_dom"/>
</dbReference>
<evidence type="ECO:0000256" key="7">
    <source>
        <dbReference type="ARBA" id="ARBA00023145"/>
    </source>
</evidence>
<dbReference type="InterPro" id="IPR018114">
    <property type="entry name" value="TRYPSIN_HIS"/>
</dbReference>
<evidence type="ECO:0000256" key="4">
    <source>
        <dbReference type="ARBA" id="ARBA00022729"/>
    </source>
</evidence>
<feature type="domain" description="Peptidase S1" evidence="11">
    <location>
        <begin position="21"/>
        <end position="262"/>
    </location>
</feature>
<dbReference type="CTD" id="20245020"/>
<feature type="chain" id="PRO_5004716641" description="Peptidase S1 domain-containing protein" evidence="10">
    <location>
        <begin position="18"/>
        <end position="263"/>
    </location>
</feature>
<comment type="subcellular location">
    <subcellularLocation>
        <location evidence="1">Secreted</location>
    </subcellularLocation>
</comment>
<feature type="signal peptide" evidence="10">
    <location>
        <begin position="1"/>
        <end position="17"/>
    </location>
</feature>
<dbReference type="Pfam" id="PF00089">
    <property type="entry name" value="Trypsin"/>
    <property type="match status" value="1"/>
</dbReference>
<evidence type="ECO:0000256" key="1">
    <source>
        <dbReference type="ARBA" id="ARBA00004613"/>
    </source>
</evidence>
<keyword evidence="7" id="KW-0865">Zymogen</keyword>
<dbReference type="InterPro" id="IPR033116">
    <property type="entry name" value="TRYPSIN_SER"/>
</dbReference>
<dbReference type="CDD" id="cd00190">
    <property type="entry name" value="Tryp_SPc"/>
    <property type="match status" value="1"/>
</dbReference>
<keyword evidence="13" id="KW-1185">Reference proteome</keyword>
<organism evidence="12 13">
    <name type="scientific">Lottia gigantea</name>
    <name type="common">Giant owl limpet</name>
    <dbReference type="NCBI Taxonomy" id="225164"/>
    <lineage>
        <taxon>Eukaryota</taxon>
        <taxon>Metazoa</taxon>
        <taxon>Spiralia</taxon>
        <taxon>Lophotrochozoa</taxon>
        <taxon>Mollusca</taxon>
        <taxon>Gastropoda</taxon>
        <taxon>Patellogastropoda</taxon>
        <taxon>Lottioidea</taxon>
        <taxon>Lottiidae</taxon>
        <taxon>Lottia</taxon>
    </lineage>
</organism>
<dbReference type="InterPro" id="IPR001314">
    <property type="entry name" value="Peptidase_S1A"/>
</dbReference>
<sequence length="263" mass="27761">MKVLVILAFVATASVYARERIVGGEIAKNNEFPSIVSLQKSSFGGLLWSHICGGILISSNYVLTAAHCVDGSSASTLRVLLGRNDLNNNNEANAQRINIAQVTMHEGYNSNADGFPNDVAVLRLSSTANLVPGFVEVSELSPDNTYAGETAVLAGWGKLAGSESTTSSKLYRLDIPVISNDACTQAWGANYIMETHICVHDDGRESGACNGDSGGPMYCSNGSGGYYVCGVTSWGQNGCPGTTPSVYGRVSKFASWIRANTDL</sequence>
<evidence type="ECO:0000256" key="3">
    <source>
        <dbReference type="ARBA" id="ARBA00022670"/>
    </source>
</evidence>
<dbReference type="AlphaFoldDB" id="V3ZVP0"/>
<dbReference type="FunFam" id="2.40.10.10:FF:000146">
    <property type="entry name" value="Serine protease 53"/>
    <property type="match status" value="1"/>
</dbReference>
<keyword evidence="8" id="KW-1015">Disulfide bond</keyword>
<dbReference type="GO" id="GO:0004252">
    <property type="term" value="F:serine-type endopeptidase activity"/>
    <property type="evidence" value="ECO:0007669"/>
    <property type="project" value="InterPro"/>
</dbReference>
<evidence type="ECO:0000256" key="8">
    <source>
        <dbReference type="ARBA" id="ARBA00023157"/>
    </source>
</evidence>
<dbReference type="SMART" id="SM00020">
    <property type="entry name" value="Tryp_SPc"/>
    <property type="match status" value="1"/>
</dbReference>
<dbReference type="SUPFAM" id="SSF50494">
    <property type="entry name" value="Trypsin-like serine proteases"/>
    <property type="match status" value="1"/>
</dbReference>
<evidence type="ECO:0000256" key="6">
    <source>
        <dbReference type="ARBA" id="ARBA00022825"/>
    </source>
</evidence>
<evidence type="ECO:0000256" key="10">
    <source>
        <dbReference type="SAM" id="SignalP"/>
    </source>
</evidence>
<name>V3ZVP0_LOTGI</name>
<dbReference type="PRINTS" id="PR00722">
    <property type="entry name" value="CHYMOTRYPSIN"/>
</dbReference>
<dbReference type="PROSITE" id="PS00135">
    <property type="entry name" value="TRYPSIN_SER"/>
    <property type="match status" value="1"/>
</dbReference>
<evidence type="ECO:0000256" key="9">
    <source>
        <dbReference type="RuleBase" id="RU363034"/>
    </source>
</evidence>
<gene>
    <name evidence="12" type="ORF">LOTGIDRAFT_193307</name>
</gene>
<dbReference type="RefSeq" id="XP_009060817.1">
    <property type="nucleotide sequence ID" value="XM_009062569.1"/>
</dbReference>
<keyword evidence="5 9" id="KW-0378">Hydrolase</keyword>
<evidence type="ECO:0000313" key="12">
    <source>
        <dbReference type="EMBL" id="ESO88407.1"/>
    </source>
</evidence>
<dbReference type="PROSITE" id="PS50240">
    <property type="entry name" value="TRYPSIN_DOM"/>
    <property type="match status" value="1"/>
</dbReference>
<dbReference type="STRING" id="225164.V3ZVP0"/>
<dbReference type="GO" id="GO:0005576">
    <property type="term" value="C:extracellular region"/>
    <property type="evidence" value="ECO:0007669"/>
    <property type="project" value="UniProtKB-SubCell"/>
</dbReference>
<accession>V3ZVP0</accession>
<dbReference type="EMBL" id="KB202685">
    <property type="protein sequence ID" value="ESO88407.1"/>
    <property type="molecule type" value="Genomic_DNA"/>
</dbReference>
<dbReference type="PROSITE" id="PS00134">
    <property type="entry name" value="TRYPSIN_HIS"/>
    <property type="match status" value="1"/>
</dbReference>
<dbReference type="PANTHER" id="PTHR24250:SF50">
    <property type="entry name" value="PEPTIDASE S1 DOMAIN-CONTAINING PROTEIN"/>
    <property type="match status" value="1"/>
</dbReference>
<evidence type="ECO:0000256" key="5">
    <source>
        <dbReference type="ARBA" id="ARBA00022801"/>
    </source>
</evidence>
<protein>
    <recommendedName>
        <fullName evidence="11">Peptidase S1 domain-containing protein</fullName>
    </recommendedName>
</protein>
<dbReference type="OrthoDB" id="10061449at2759"/>
<dbReference type="InterPro" id="IPR043504">
    <property type="entry name" value="Peptidase_S1_PA_chymotrypsin"/>
</dbReference>
<dbReference type="HOGENOM" id="CLU_006842_7_6_1"/>
<evidence type="ECO:0000259" key="11">
    <source>
        <dbReference type="PROSITE" id="PS50240"/>
    </source>
</evidence>
<proteinExistence type="predicted"/>
<dbReference type="KEGG" id="lgi:LOTGIDRAFT_193307"/>
<dbReference type="GeneID" id="20245020"/>
<keyword evidence="3 9" id="KW-0645">Protease</keyword>
<dbReference type="InterPro" id="IPR009003">
    <property type="entry name" value="Peptidase_S1_PA"/>
</dbReference>
<keyword evidence="2" id="KW-0964">Secreted</keyword>
<evidence type="ECO:0000256" key="2">
    <source>
        <dbReference type="ARBA" id="ARBA00022525"/>
    </source>
</evidence>
<keyword evidence="6 9" id="KW-0720">Serine protease</keyword>
<dbReference type="OMA" id="NCPRDYP"/>
<dbReference type="Gene3D" id="2.40.10.10">
    <property type="entry name" value="Trypsin-like serine proteases"/>
    <property type="match status" value="1"/>
</dbReference>
<evidence type="ECO:0000313" key="13">
    <source>
        <dbReference type="Proteomes" id="UP000030746"/>
    </source>
</evidence>
<dbReference type="GO" id="GO:0006508">
    <property type="term" value="P:proteolysis"/>
    <property type="evidence" value="ECO:0007669"/>
    <property type="project" value="UniProtKB-KW"/>
</dbReference>
<keyword evidence="4 10" id="KW-0732">Signal</keyword>
<dbReference type="PANTHER" id="PTHR24250">
    <property type="entry name" value="CHYMOTRYPSIN-RELATED"/>
    <property type="match status" value="1"/>
</dbReference>
<dbReference type="Proteomes" id="UP000030746">
    <property type="component" value="Unassembled WGS sequence"/>
</dbReference>
<reference evidence="12 13" key="1">
    <citation type="journal article" date="2013" name="Nature">
        <title>Insights into bilaterian evolution from three spiralian genomes.</title>
        <authorList>
            <person name="Simakov O."/>
            <person name="Marletaz F."/>
            <person name="Cho S.J."/>
            <person name="Edsinger-Gonzales E."/>
            <person name="Havlak P."/>
            <person name="Hellsten U."/>
            <person name="Kuo D.H."/>
            <person name="Larsson T."/>
            <person name="Lv J."/>
            <person name="Arendt D."/>
            <person name="Savage R."/>
            <person name="Osoegawa K."/>
            <person name="de Jong P."/>
            <person name="Grimwood J."/>
            <person name="Chapman J.A."/>
            <person name="Shapiro H."/>
            <person name="Aerts A."/>
            <person name="Otillar R.P."/>
            <person name="Terry A.Y."/>
            <person name="Boore J.L."/>
            <person name="Grigoriev I.V."/>
            <person name="Lindberg D.R."/>
            <person name="Seaver E.C."/>
            <person name="Weisblat D.A."/>
            <person name="Putnam N.H."/>
            <person name="Rokhsar D.S."/>
        </authorList>
    </citation>
    <scope>NUCLEOTIDE SEQUENCE [LARGE SCALE GENOMIC DNA]</scope>
</reference>